<evidence type="ECO:0000259" key="1">
    <source>
        <dbReference type="Pfam" id="PF12146"/>
    </source>
</evidence>
<dbReference type="RefSeq" id="WP_211533619.1">
    <property type="nucleotide sequence ID" value="NZ_CP058560.1"/>
</dbReference>
<dbReference type="PANTHER" id="PTHR43689">
    <property type="entry name" value="HYDROLASE"/>
    <property type="match status" value="1"/>
</dbReference>
<dbReference type="InterPro" id="IPR000073">
    <property type="entry name" value="AB_hydrolase_1"/>
</dbReference>
<dbReference type="GO" id="GO:0016787">
    <property type="term" value="F:hydrolase activity"/>
    <property type="evidence" value="ECO:0007669"/>
    <property type="project" value="UniProtKB-KW"/>
</dbReference>
<keyword evidence="3" id="KW-1185">Reference proteome</keyword>
<organism evidence="2 3">
    <name type="scientific">Methanobacterium alkalithermotolerans</name>
    <dbReference type="NCBI Taxonomy" id="2731220"/>
    <lineage>
        <taxon>Archaea</taxon>
        <taxon>Methanobacteriati</taxon>
        <taxon>Methanobacteriota</taxon>
        <taxon>Methanomada group</taxon>
        <taxon>Methanobacteria</taxon>
        <taxon>Methanobacteriales</taxon>
        <taxon>Methanobacteriaceae</taxon>
        <taxon>Methanobacterium</taxon>
    </lineage>
</organism>
<dbReference type="PANTHER" id="PTHR43689:SF8">
    <property type="entry name" value="ALPHA_BETA-HYDROLASES SUPERFAMILY PROTEIN"/>
    <property type="match status" value="1"/>
</dbReference>
<dbReference type="GeneID" id="64819548"/>
<evidence type="ECO:0000313" key="3">
    <source>
        <dbReference type="Proteomes" id="UP000681041"/>
    </source>
</evidence>
<name>A0A8T8K2R1_9EURY</name>
<dbReference type="Gene3D" id="3.40.50.1820">
    <property type="entry name" value="alpha/beta hydrolase"/>
    <property type="match status" value="1"/>
</dbReference>
<dbReference type="Pfam" id="PF12146">
    <property type="entry name" value="Hydrolase_4"/>
    <property type="match status" value="1"/>
</dbReference>
<dbReference type="KEGG" id="meme:HYG87_02250"/>
<dbReference type="AlphaFoldDB" id="A0A8T8K2R1"/>
<dbReference type="PRINTS" id="PR00111">
    <property type="entry name" value="ABHYDROLASE"/>
</dbReference>
<dbReference type="SUPFAM" id="SSF53474">
    <property type="entry name" value="alpha/beta-Hydrolases"/>
    <property type="match status" value="1"/>
</dbReference>
<reference evidence="2" key="1">
    <citation type="submission" date="2020-07" db="EMBL/GenBank/DDBJ databases">
        <title>Methanobacterium. sp. MethCan genome.</title>
        <authorList>
            <person name="Postec A."/>
            <person name="Quemeneur M."/>
        </authorList>
    </citation>
    <scope>NUCLEOTIDE SEQUENCE</scope>
    <source>
        <strain evidence="2">MethCAN</strain>
    </source>
</reference>
<dbReference type="EMBL" id="CP058560">
    <property type="protein sequence ID" value="QUH22674.1"/>
    <property type="molecule type" value="Genomic_DNA"/>
</dbReference>
<dbReference type="InterPro" id="IPR022742">
    <property type="entry name" value="Hydrolase_4"/>
</dbReference>
<protein>
    <submittedName>
        <fullName evidence="2">Alpha/beta hydrolase</fullName>
    </submittedName>
</protein>
<feature type="domain" description="Serine aminopeptidase S33" evidence="1">
    <location>
        <begin position="52"/>
        <end position="286"/>
    </location>
</feature>
<keyword evidence="2" id="KW-0378">Hydrolase</keyword>
<gene>
    <name evidence="2" type="ORF">HYG87_02250</name>
</gene>
<evidence type="ECO:0000313" key="2">
    <source>
        <dbReference type="EMBL" id="QUH22674.1"/>
    </source>
</evidence>
<accession>A0A8T8K2R1</accession>
<proteinExistence type="predicted"/>
<dbReference type="Proteomes" id="UP000681041">
    <property type="component" value="Chromosome"/>
</dbReference>
<dbReference type="InterPro" id="IPR029058">
    <property type="entry name" value="AB_hydrolase_fold"/>
</dbReference>
<sequence>MKNYSYQDTWQKIIKYLPEHNRISKKSSPQELFMDWKGNHIHLDYYLKKDAPAKIILLHGVGGNGRLLSFIGVPLFQHGFEIIAPDLPGYGYSQVDKESINFNDWIDLVNHIILEEKRKDNRPVFLFGLSAGGMLAYHAASKNKMVEGLIATNLLDQRMQEVRDFSAGNKIISRIGTPLISLISRLNGNLTLPMKTLANMKAIVNEKNVRKILIDDDTSAGSRVPLRLVSSMINAQPAIEPEEFNICPVLLVHPEDDKWTPVNISRLFFDKINTKKELKILENAGHFPLEYPGIEQLEQYVVDFIKKNL</sequence>
<dbReference type="OrthoDB" id="9890at2157"/>